<protein>
    <submittedName>
        <fullName evidence="1">Uncharacterized protein</fullName>
    </submittedName>
</protein>
<proteinExistence type="predicted"/>
<accession>A0A2U3QKE2</accession>
<evidence type="ECO:0000313" key="1">
    <source>
        <dbReference type="EMBL" id="SPQ01859.1"/>
    </source>
</evidence>
<evidence type="ECO:0000313" key="2">
    <source>
        <dbReference type="Proteomes" id="UP000245125"/>
    </source>
</evidence>
<dbReference type="Proteomes" id="UP000245125">
    <property type="component" value="Unassembled WGS sequence"/>
</dbReference>
<dbReference type="AlphaFoldDB" id="A0A2U3QKE2"/>
<reference evidence="2" key="1">
    <citation type="submission" date="2018-03" db="EMBL/GenBank/DDBJ databases">
        <authorList>
            <person name="Zecchin S."/>
        </authorList>
    </citation>
    <scope>NUCLEOTIDE SEQUENCE [LARGE SCALE GENOMIC DNA]</scope>
</reference>
<organism evidence="1 2">
    <name type="scientific">Candidatus Sulfobium mesophilum</name>
    <dbReference type="NCBI Taxonomy" id="2016548"/>
    <lineage>
        <taxon>Bacteria</taxon>
        <taxon>Pseudomonadati</taxon>
        <taxon>Nitrospirota</taxon>
        <taxon>Nitrospiria</taxon>
        <taxon>Nitrospirales</taxon>
        <taxon>Nitrospiraceae</taxon>
        <taxon>Candidatus Sulfobium</taxon>
    </lineage>
</organism>
<dbReference type="EMBL" id="OUUY01000126">
    <property type="protein sequence ID" value="SPQ01859.1"/>
    <property type="molecule type" value="Genomic_DNA"/>
</dbReference>
<keyword evidence="2" id="KW-1185">Reference proteome</keyword>
<name>A0A2U3QKE2_9BACT</name>
<gene>
    <name evidence="1" type="ORF">NBG4_760006</name>
</gene>
<sequence>MGCRNASDYTLNTFICHPYICMRVVERSPWSYLDEAVPKPRCLQRLYDRDKPLLSLSMPGGRDVLQKYVIINKSDLVHKKNMH</sequence>